<comment type="similarity">
    <text evidence="2 6">Belongs to the zinc-containing alcohol dehydrogenase family.</text>
</comment>
<evidence type="ECO:0000256" key="2">
    <source>
        <dbReference type="ARBA" id="ARBA00008072"/>
    </source>
</evidence>
<dbReference type="InterPro" id="IPR011032">
    <property type="entry name" value="GroES-like_sf"/>
</dbReference>
<name>A0A846WS84_9ACTN</name>
<dbReference type="EMBL" id="JAAXPC010000018">
    <property type="protein sequence ID" value="NKY04464.1"/>
    <property type="molecule type" value="Genomic_DNA"/>
</dbReference>
<evidence type="ECO:0000256" key="6">
    <source>
        <dbReference type="RuleBase" id="RU361277"/>
    </source>
</evidence>
<dbReference type="Gene3D" id="3.90.180.10">
    <property type="entry name" value="Medium-chain alcohol dehydrogenases, catalytic domain"/>
    <property type="match status" value="1"/>
</dbReference>
<accession>A0A846WS84</accession>
<dbReference type="SUPFAM" id="SSF51735">
    <property type="entry name" value="NAD(P)-binding Rossmann-fold domains"/>
    <property type="match status" value="1"/>
</dbReference>
<comment type="caution">
    <text evidence="8">The sequence shown here is derived from an EMBL/GenBank/DDBJ whole genome shotgun (WGS) entry which is preliminary data.</text>
</comment>
<reference evidence="8 9" key="1">
    <citation type="submission" date="2020-04" db="EMBL/GenBank/DDBJ databases">
        <title>MicrobeNet Type strains.</title>
        <authorList>
            <person name="Nicholson A.C."/>
        </authorList>
    </citation>
    <scope>NUCLEOTIDE SEQUENCE [LARGE SCALE GENOMIC DNA]</scope>
    <source>
        <strain evidence="8 9">ATCC BAA-14</strain>
    </source>
</reference>
<dbReference type="GO" id="GO:0008270">
    <property type="term" value="F:zinc ion binding"/>
    <property type="evidence" value="ECO:0007669"/>
    <property type="project" value="InterPro"/>
</dbReference>
<evidence type="ECO:0000256" key="5">
    <source>
        <dbReference type="ARBA" id="ARBA00023002"/>
    </source>
</evidence>
<feature type="domain" description="Enoyl reductase (ER)" evidence="7">
    <location>
        <begin position="11"/>
        <end position="354"/>
    </location>
</feature>
<dbReference type="InterPro" id="IPR013154">
    <property type="entry name" value="ADH-like_N"/>
</dbReference>
<dbReference type="Pfam" id="PF08240">
    <property type="entry name" value="ADH_N"/>
    <property type="match status" value="1"/>
</dbReference>
<dbReference type="PANTHER" id="PTHR43350">
    <property type="entry name" value="NAD-DEPENDENT ALCOHOL DEHYDROGENASE"/>
    <property type="match status" value="1"/>
</dbReference>
<dbReference type="Gene3D" id="3.40.50.720">
    <property type="entry name" value="NAD(P)-binding Rossmann-like Domain"/>
    <property type="match status" value="1"/>
</dbReference>
<evidence type="ECO:0000256" key="4">
    <source>
        <dbReference type="ARBA" id="ARBA00022833"/>
    </source>
</evidence>
<evidence type="ECO:0000256" key="3">
    <source>
        <dbReference type="ARBA" id="ARBA00022723"/>
    </source>
</evidence>
<keyword evidence="3 6" id="KW-0479">Metal-binding</keyword>
<dbReference type="GO" id="GO:0016491">
    <property type="term" value="F:oxidoreductase activity"/>
    <property type="evidence" value="ECO:0007669"/>
    <property type="project" value="UniProtKB-KW"/>
</dbReference>
<dbReference type="AlphaFoldDB" id="A0A846WS84"/>
<gene>
    <name evidence="8" type="ORF">HGA05_23120</name>
</gene>
<dbReference type="InterPro" id="IPR013149">
    <property type="entry name" value="ADH-like_C"/>
</dbReference>
<evidence type="ECO:0000256" key="1">
    <source>
        <dbReference type="ARBA" id="ARBA00001947"/>
    </source>
</evidence>
<proteinExistence type="inferred from homology"/>
<dbReference type="InterPro" id="IPR036291">
    <property type="entry name" value="NAD(P)-bd_dom_sf"/>
</dbReference>
<dbReference type="Proteomes" id="UP000563898">
    <property type="component" value="Unassembled WGS sequence"/>
</dbReference>
<evidence type="ECO:0000259" key="7">
    <source>
        <dbReference type="SMART" id="SM00829"/>
    </source>
</evidence>
<keyword evidence="4 6" id="KW-0862">Zinc</keyword>
<dbReference type="Pfam" id="PF00107">
    <property type="entry name" value="ADH_zinc_N"/>
    <property type="match status" value="1"/>
</dbReference>
<dbReference type="InterPro" id="IPR002328">
    <property type="entry name" value="ADH_Zn_CS"/>
</dbReference>
<evidence type="ECO:0000313" key="8">
    <source>
        <dbReference type="EMBL" id="NKY04464.1"/>
    </source>
</evidence>
<keyword evidence="5" id="KW-0560">Oxidoreductase</keyword>
<dbReference type="SMART" id="SM00829">
    <property type="entry name" value="PKS_ER"/>
    <property type="match status" value="1"/>
</dbReference>
<comment type="cofactor">
    <cofactor evidence="1 6">
        <name>Zn(2+)</name>
        <dbReference type="ChEBI" id="CHEBI:29105"/>
    </cofactor>
</comment>
<evidence type="ECO:0000313" key="9">
    <source>
        <dbReference type="Proteomes" id="UP000563898"/>
    </source>
</evidence>
<dbReference type="RefSeq" id="WP_006372211.1">
    <property type="nucleotide sequence ID" value="NZ_JAAXPC010000018.1"/>
</dbReference>
<sequence length="356" mass="36666">MRAAVTWAIGGPFDVRADATRREPGPGEVAVRVRAAGVCQTDISLSGGAFGQTAPVVLGHEGAGEIVEIGSGVTGLAVGDRVLITWVPPCGRCYNCRRHETYICSNRKRSSEQGAGLTVDGSAVQAGLGTATFAEETVIAASGVITLPADIPFEYAALLGCAVPTGFGAAVHSAQVRPGESVLVIGCGAVGLSALQGARIAGAGELVAVDPFASRRSMAISLGASHALTPDDDPTSALTDAPGFDVVIDAVARSSTIRSAWSSARRGGRVVVVGAGRADDPVEFSAQELFHDAKQLIGSYYGSADMQRDVPELISLWRTGRFDLASMVDDVVDLAKINDVVSAQRSGTSLRTMVSI</sequence>
<dbReference type="PROSITE" id="PS00059">
    <property type="entry name" value="ADH_ZINC"/>
    <property type="match status" value="1"/>
</dbReference>
<dbReference type="SUPFAM" id="SSF50129">
    <property type="entry name" value="GroES-like"/>
    <property type="match status" value="1"/>
</dbReference>
<protein>
    <submittedName>
        <fullName evidence="8">Alcohol dehydrogenase catalytic domain-containing protein</fullName>
    </submittedName>
</protein>
<dbReference type="PANTHER" id="PTHR43350:SF21">
    <property type="entry name" value="S-NITROSOMYCOTHIOL REDUCTASE MSCR"/>
    <property type="match status" value="1"/>
</dbReference>
<dbReference type="InterPro" id="IPR020843">
    <property type="entry name" value="ER"/>
</dbReference>
<organism evidence="8 9">
    <name type="scientific">Gordonia polyisoprenivorans</name>
    <dbReference type="NCBI Taxonomy" id="84595"/>
    <lineage>
        <taxon>Bacteria</taxon>
        <taxon>Bacillati</taxon>
        <taxon>Actinomycetota</taxon>
        <taxon>Actinomycetes</taxon>
        <taxon>Mycobacteriales</taxon>
        <taxon>Gordoniaceae</taxon>
        <taxon>Gordonia</taxon>
    </lineage>
</organism>